<comment type="similarity">
    <text evidence="1">Belongs to the disease resistance NB-LRR family.</text>
</comment>
<evidence type="ECO:0000256" key="1">
    <source>
        <dbReference type="ARBA" id="ARBA00008894"/>
    </source>
</evidence>
<feature type="domain" description="Disease resistance protein winged helix" evidence="8">
    <location>
        <begin position="442"/>
        <end position="511"/>
    </location>
</feature>
<evidence type="ECO:0000256" key="2">
    <source>
        <dbReference type="ARBA" id="ARBA00022614"/>
    </source>
</evidence>
<feature type="domain" description="Disease resistance R13L4/SHOC-2-like LRR" evidence="9">
    <location>
        <begin position="560"/>
        <end position="870"/>
    </location>
</feature>
<name>A0A1D1YVM1_9ARAE</name>
<dbReference type="EMBL" id="GDJX01009280">
    <property type="protein sequence ID" value="JAT58656.1"/>
    <property type="molecule type" value="Transcribed_RNA"/>
</dbReference>
<keyword evidence="4" id="KW-0547">Nucleotide-binding</keyword>
<dbReference type="InterPro" id="IPR036388">
    <property type="entry name" value="WH-like_DNA-bd_sf"/>
</dbReference>
<dbReference type="InterPro" id="IPR041118">
    <property type="entry name" value="Rx_N"/>
</dbReference>
<keyword evidence="5" id="KW-0611">Plant defense</keyword>
<dbReference type="SUPFAM" id="SSF52058">
    <property type="entry name" value="L domain-like"/>
    <property type="match status" value="1"/>
</dbReference>
<gene>
    <name evidence="10" type="primary">RPP8L2_1</name>
    <name evidence="10" type="ORF">g.70417</name>
</gene>
<dbReference type="InterPro" id="IPR058922">
    <property type="entry name" value="WHD_DRP"/>
</dbReference>
<proteinExistence type="inferred from homology"/>
<evidence type="ECO:0000256" key="5">
    <source>
        <dbReference type="ARBA" id="ARBA00022821"/>
    </source>
</evidence>
<dbReference type="Pfam" id="PF23598">
    <property type="entry name" value="LRR_14"/>
    <property type="match status" value="1"/>
</dbReference>
<organism evidence="10">
    <name type="scientific">Anthurium amnicola</name>
    <dbReference type="NCBI Taxonomy" id="1678845"/>
    <lineage>
        <taxon>Eukaryota</taxon>
        <taxon>Viridiplantae</taxon>
        <taxon>Streptophyta</taxon>
        <taxon>Embryophyta</taxon>
        <taxon>Tracheophyta</taxon>
        <taxon>Spermatophyta</taxon>
        <taxon>Magnoliopsida</taxon>
        <taxon>Liliopsida</taxon>
        <taxon>Araceae</taxon>
        <taxon>Pothoideae</taxon>
        <taxon>Potheae</taxon>
        <taxon>Anthurium</taxon>
    </lineage>
</organism>
<dbReference type="Pfam" id="PF18052">
    <property type="entry name" value="Rx_N"/>
    <property type="match status" value="1"/>
</dbReference>
<dbReference type="FunFam" id="1.10.10.10:FF:000322">
    <property type="entry name" value="Probable disease resistance protein At1g63360"/>
    <property type="match status" value="1"/>
</dbReference>
<evidence type="ECO:0000256" key="4">
    <source>
        <dbReference type="ARBA" id="ARBA00022741"/>
    </source>
</evidence>
<evidence type="ECO:0000259" key="8">
    <source>
        <dbReference type="Pfam" id="PF23559"/>
    </source>
</evidence>
<dbReference type="InterPro" id="IPR042197">
    <property type="entry name" value="Apaf_helical"/>
</dbReference>
<dbReference type="Gene3D" id="1.10.8.430">
    <property type="entry name" value="Helical domain of apoptotic protease-activating factors"/>
    <property type="match status" value="1"/>
</dbReference>
<keyword evidence="3" id="KW-0677">Repeat</keyword>
<dbReference type="Pfam" id="PF00931">
    <property type="entry name" value="NB-ARC"/>
    <property type="match status" value="1"/>
</dbReference>
<evidence type="ECO:0000256" key="3">
    <source>
        <dbReference type="ARBA" id="ARBA00022737"/>
    </source>
</evidence>
<accession>A0A1D1YVM1</accession>
<dbReference type="Pfam" id="PF23559">
    <property type="entry name" value="WHD_DRP"/>
    <property type="match status" value="1"/>
</dbReference>
<keyword evidence="2" id="KW-0433">Leucine-rich repeat</keyword>
<dbReference type="CDD" id="cd14798">
    <property type="entry name" value="RX-CC_like"/>
    <property type="match status" value="1"/>
</dbReference>
<feature type="domain" description="Disease resistance N-terminal" evidence="7">
    <location>
        <begin position="6"/>
        <end position="91"/>
    </location>
</feature>
<evidence type="ECO:0000259" key="7">
    <source>
        <dbReference type="Pfam" id="PF18052"/>
    </source>
</evidence>
<dbReference type="InterPro" id="IPR044974">
    <property type="entry name" value="Disease_R_plants"/>
</dbReference>
<dbReference type="Gene3D" id="1.20.5.4130">
    <property type="match status" value="1"/>
</dbReference>
<dbReference type="GO" id="GO:0043531">
    <property type="term" value="F:ADP binding"/>
    <property type="evidence" value="ECO:0007669"/>
    <property type="project" value="InterPro"/>
</dbReference>
<dbReference type="InterPro" id="IPR055414">
    <property type="entry name" value="LRR_R13L4/SHOC2-like"/>
</dbReference>
<protein>
    <submittedName>
        <fullName evidence="10">Putative disease resistance RPP8-like protein 2</fullName>
    </submittedName>
</protein>
<evidence type="ECO:0000259" key="6">
    <source>
        <dbReference type="Pfam" id="PF00931"/>
    </source>
</evidence>
<dbReference type="InterPro" id="IPR032675">
    <property type="entry name" value="LRR_dom_sf"/>
</dbReference>
<evidence type="ECO:0000259" key="9">
    <source>
        <dbReference type="Pfam" id="PF23598"/>
    </source>
</evidence>
<dbReference type="InterPro" id="IPR038005">
    <property type="entry name" value="RX-like_CC"/>
</dbReference>
<dbReference type="PANTHER" id="PTHR23155">
    <property type="entry name" value="DISEASE RESISTANCE PROTEIN RP"/>
    <property type="match status" value="1"/>
</dbReference>
<evidence type="ECO:0000313" key="10">
    <source>
        <dbReference type="EMBL" id="JAT58656.1"/>
    </source>
</evidence>
<dbReference type="GO" id="GO:0009626">
    <property type="term" value="P:plant-type hypersensitive response"/>
    <property type="evidence" value="ECO:0007669"/>
    <property type="project" value="UniProtKB-ARBA"/>
</dbReference>
<dbReference type="Gene3D" id="1.10.10.10">
    <property type="entry name" value="Winged helix-like DNA-binding domain superfamily/Winged helix DNA-binding domain"/>
    <property type="match status" value="1"/>
</dbReference>
<feature type="domain" description="NB-ARC" evidence="6">
    <location>
        <begin position="180"/>
        <end position="354"/>
    </location>
</feature>
<dbReference type="SUPFAM" id="SSF52540">
    <property type="entry name" value="P-loop containing nucleoside triphosphate hydrolases"/>
    <property type="match status" value="1"/>
</dbReference>
<dbReference type="AlphaFoldDB" id="A0A1D1YVM1"/>
<dbReference type="PRINTS" id="PR00364">
    <property type="entry name" value="DISEASERSIST"/>
</dbReference>
<dbReference type="Gene3D" id="3.40.50.300">
    <property type="entry name" value="P-loop containing nucleotide triphosphate hydrolases"/>
    <property type="match status" value="1"/>
</dbReference>
<dbReference type="InterPro" id="IPR027417">
    <property type="entry name" value="P-loop_NTPase"/>
</dbReference>
<dbReference type="GO" id="GO:0002758">
    <property type="term" value="P:innate immune response-activating signaling pathway"/>
    <property type="evidence" value="ECO:0007669"/>
    <property type="project" value="UniProtKB-ARBA"/>
</dbReference>
<sequence length="906" mass="103281">MAAGSVVSYVVKRVGDFLIQEAIFLYEVRHEVEWVQRELVGMQGFLRDADARCKRDERVKNWVKDVREAAYQAEDIVESFVLEAELRRRRRRGNGFVVAVLRRCVCLPCELTSRHKFGYQIQLMRAKIEEISKRRTTYGIGNLTPDGGGGGGETSYVDERVQERRRVALHADDSDVVGMEDEKESILRELFDRRVARRSVISIVGMGGLGKTTLAKKVYNTVEIRSRFDCFAWINISQQYRVMELLQGMVKKFTRMGEEELGRMNREELEEKLHRSLHGRKYLVVMDDVWDNHVWNIFGPHLPDVANGSRVLITTRSVDVARAADPSTAPYHLRFLNDEESWELFSKKVFPNQDALERDCTGELKALGVQIAKRCGGLPLALVVLGGLLSRKEKSLAAWGKLAESIVWDHSEDGQLCKEILALSYDDLPHHLKWCFLYLGSFPEDSEIDVGKLTRLWIGEGFVTYRVGETLEESGEGYTEELIQRCMVQVVKRSSYGSAEKCRVHDLLHDLSITEAKEAGFFECHRRPDYAPLVPSVRRLSLHKGMQNYLSQSHSTPSLRTLLGFNFESRSLDLPASVLKLLRVLDLEGAPIQRLPEEIGDAIHLRYLGLKHTQITCLPASIGKLCRLQTLDVIDTGITKVPNSTWRIKALRHIYVPTAVEPHMVHGSLSELHVLDQPRAGTWIENNLGNLTKLQKLVIANISESHHNALSSSLEKLSHLNTLKLVGESIPSIALALSNLHQLQVMNLHGQLEKPLQPYNSNQLPSNLTEVTLSLTRLDQDPMALLENLPDLRILMLLRDSYLGKEMVCSRNGFHKLQELRLEYVQELEQWTVEDGAMPCLKSLRINSCKKLQMLPQGLQHLLDLQEFVLRNMPDEFNSRVRKEEGEDWYKIQHIPSISVNYQPIN</sequence>
<dbReference type="GO" id="GO:0042742">
    <property type="term" value="P:defense response to bacterium"/>
    <property type="evidence" value="ECO:0007669"/>
    <property type="project" value="UniProtKB-ARBA"/>
</dbReference>
<dbReference type="InterPro" id="IPR002182">
    <property type="entry name" value="NB-ARC"/>
</dbReference>
<dbReference type="Gene3D" id="3.80.10.10">
    <property type="entry name" value="Ribonuclease Inhibitor"/>
    <property type="match status" value="1"/>
</dbReference>
<reference evidence="10" key="1">
    <citation type="submission" date="2015-07" db="EMBL/GenBank/DDBJ databases">
        <title>Transcriptome Assembly of Anthurium amnicola.</title>
        <authorList>
            <person name="Suzuki J."/>
        </authorList>
    </citation>
    <scope>NUCLEOTIDE SEQUENCE</scope>
</reference>
<dbReference type="PANTHER" id="PTHR23155:SF1185">
    <property type="entry name" value="DISEASE RESISTANCE RPP8-LIKE PROTEIN 3-RELATED"/>
    <property type="match status" value="1"/>
</dbReference>
<dbReference type="FunFam" id="3.40.50.300:FF:001091">
    <property type="entry name" value="Probable disease resistance protein At1g61300"/>
    <property type="match status" value="1"/>
</dbReference>